<evidence type="ECO:0000313" key="3">
    <source>
        <dbReference type="Proteomes" id="UP000030944"/>
    </source>
</evidence>
<dbReference type="RefSeq" id="WP_048106887.1">
    <property type="nucleotide sequence ID" value="NZ_CP007026.1"/>
</dbReference>
<reference evidence="4" key="3">
    <citation type="submission" date="2016-05" db="EMBL/GenBank/DDBJ databases">
        <authorList>
            <person name="Dupont C."/>
            <person name="Santoro A."/>
        </authorList>
    </citation>
    <scope>NUCLEOTIDE SEQUENCE [LARGE SCALE GENOMIC DNA]</scope>
    <source>
        <strain evidence="4">U25</strain>
    </source>
</reference>
<dbReference type="HOGENOM" id="CLU_127468_0_0_2"/>
<dbReference type="EMBL" id="CP007026">
    <property type="protein sequence ID" value="AJA92047.1"/>
    <property type="molecule type" value="Genomic_DNA"/>
</dbReference>
<evidence type="ECO:0000313" key="1">
    <source>
        <dbReference type="EMBL" id="AJA92047.1"/>
    </source>
</evidence>
<reference evidence="2 4" key="4">
    <citation type="submission" date="2018-04" db="EMBL/GenBank/DDBJ databases">
        <title>Transcriptomics of ammonia oxidizing archaea.</title>
        <authorList>
            <person name="Carini P."/>
        </authorList>
    </citation>
    <scope>NUCLEOTIDE SEQUENCE [LARGE SCALE GENOMIC DNA]</scope>
    <source>
        <strain evidence="2 4">U25</strain>
    </source>
</reference>
<dbReference type="OrthoDB" id="12086at2157"/>
<dbReference type="KEGG" id="nbv:T478_0727"/>
<sequence>MSENSPIKDTLYENIANVGEEQIHQLLLNGEFSELFEKICEPVIQDVKSIEEYEKYGTLAESFTHYLFTEMLIPSQRKISFENIELDMIIPNLEELRKNNDNAIVIFFAKTSDSMQINERIQEIKKIQKKDSNIWIISKEIMNISQSAYAIERNSFGEFVKDAQNFVKSRKINKLNIFKT</sequence>
<dbReference type="EMBL" id="LXWN01000001">
    <property type="protein sequence ID" value="PTL88470.1"/>
    <property type="molecule type" value="Genomic_DNA"/>
</dbReference>
<keyword evidence="4" id="KW-1185">Reference proteome</keyword>
<reference evidence="1 3" key="1">
    <citation type="journal article" date="2015" name="Proc. Natl. Acad. Sci. U.S.A.">
        <title>Genomic and proteomic characterization of "Candidatus Nitrosopelagicus brevis": An ammonia-oxidizing archaeon from the open ocean.</title>
        <authorList>
            <person name="Santoro A.E."/>
            <person name="Dupont C.L."/>
            <person name="Richter R.A."/>
            <person name="Craig M.T."/>
            <person name="Carini P."/>
            <person name="McIlvin M.R."/>
            <person name="Yang Y."/>
            <person name="Orsi W.D."/>
            <person name="Moran D.M."/>
            <person name="Saito M.A."/>
        </authorList>
    </citation>
    <scope>NUCLEOTIDE SEQUENCE [LARGE SCALE GENOMIC DNA]</scope>
    <source>
        <strain evidence="1">CN25</strain>
        <strain evidence="3">V2</strain>
    </source>
</reference>
<gene>
    <name evidence="2" type="ORF">A7X95_01510</name>
    <name evidence="1" type="ORF">T478_0727</name>
</gene>
<organism evidence="1 3">
    <name type="scientific">Candidatus Nitrosopelagicus brevis</name>
    <dbReference type="NCBI Taxonomy" id="1410606"/>
    <lineage>
        <taxon>Archaea</taxon>
        <taxon>Nitrososphaerota</taxon>
    </lineage>
</organism>
<dbReference type="GeneID" id="24816619"/>
<name>A0A0A7UZ59_9ARCH</name>
<dbReference type="STRING" id="1410606.T478_0727"/>
<protein>
    <submittedName>
        <fullName evidence="1">Uncharacterized protein</fullName>
    </submittedName>
</protein>
<dbReference type="Proteomes" id="UP000030944">
    <property type="component" value="Chromosome"/>
</dbReference>
<evidence type="ECO:0000313" key="4">
    <source>
        <dbReference type="Proteomes" id="UP000241022"/>
    </source>
</evidence>
<dbReference type="Proteomes" id="UP000241022">
    <property type="component" value="Unassembled WGS sequence"/>
</dbReference>
<dbReference type="AlphaFoldDB" id="A0A0A7UZ59"/>
<evidence type="ECO:0000313" key="2">
    <source>
        <dbReference type="EMBL" id="PTL88470.1"/>
    </source>
</evidence>
<reference evidence="2" key="2">
    <citation type="submission" date="2016-05" db="EMBL/GenBank/DDBJ databases">
        <authorList>
            <person name="Lavstsen T."/>
            <person name="Jespersen J.S."/>
        </authorList>
    </citation>
    <scope>NUCLEOTIDE SEQUENCE [LARGE SCALE GENOMIC DNA]</scope>
    <source>
        <strain evidence="2">U25</strain>
    </source>
</reference>
<proteinExistence type="predicted"/>
<accession>A0A0A7UZ59</accession>